<dbReference type="Proteomes" id="UP001379533">
    <property type="component" value="Chromosome"/>
</dbReference>
<feature type="domain" description="Fumarylacetoacetase-like C-terminal" evidence="2">
    <location>
        <begin position="96"/>
        <end position="263"/>
    </location>
</feature>
<reference evidence="3 4" key="1">
    <citation type="submission" date="2021-12" db="EMBL/GenBank/DDBJ databases">
        <title>Discovery of the Pendulisporaceae a myxobacterial family with distinct sporulation behavior and unique specialized metabolism.</title>
        <authorList>
            <person name="Garcia R."/>
            <person name="Popoff A."/>
            <person name="Bader C.D."/>
            <person name="Loehr J."/>
            <person name="Walesch S."/>
            <person name="Walt C."/>
            <person name="Boldt J."/>
            <person name="Bunk B."/>
            <person name="Haeckl F.J.F.P.J."/>
            <person name="Gunesch A.P."/>
            <person name="Birkelbach J."/>
            <person name="Nuebel U."/>
            <person name="Pietschmann T."/>
            <person name="Bach T."/>
            <person name="Mueller R."/>
        </authorList>
    </citation>
    <scope>NUCLEOTIDE SEQUENCE [LARGE SCALE GENOMIC DNA]</scope>
    <source>
        <strain evidence="3 4">MSr12523</strain>
    </source>
</reference>
<dbReference type="Gene3D" id="3.90.850.10">
    <property type="entry name" value="Fumarylacetoacetase-like, C-terminal domain"/>
    <property type="match status" value="1"/>
</dbReference>
<dbReference type="InterPro" id="IPR011234">
    <property type="entry name" value="Fumarylacetoacetase-like_C"/>
</dbReference>
<dbReference type="InterPro" id="IPR050772">
    <property type="entry name" value="Hydratase-Decarb/MhpD_sf"/>
</dbReference>
<dbReference type="EMBL" id="CP089982">
    <property type="protein sequence ID" value="WXA90579.1"/>
    <property type="molecule type" value="Genomic_DNA"/>
</dbReference>
<gene>
    <name evidence="3" type="ORF">LZC95_29495</name>
</gene>
<organism evidence="3 4">
    <name type="scientific">Pendulispora brunnea</name>
    <dbReference type="NCBI Taxonomy" id="2905690"/>
    <lineage>
        <taxon>Bacteria</taxon>
        <taxon>Pseudomonadati</taxon>
        <taxon>Myxococcota</taxon>
        <taxon>Myxococcia</taxon>
        <taxon>Myxococcales</taxon>
        <taxon>Sorangiineae</taxon>
        <taxon>Pendulisporaceae</taxon>
        <taxon>Pendulispora</taxon>
    </lineage>
</organism>
<keyword evidence="3" id="KW-0378">Hydrolase</keyword>
<evidence type="ECO:0000313" key="4">
    <source>
        <dbReference type="Proteomes" id="UP001379533"/>
    </source>
</evidence>
<proteinExistence type="predicted"/>
<dbReference type="Pfam" id="PF01557">
    <property type="entry name" value="FAA_hydrolase"/>
    <property type="match status" value="1"/>
</dbReference>
<dbReference type="SUPFAM" id="SSF56529">
    <property type="entry name" value="FAH"/>
    <property type="match status" value="1"/>
</dbReference>
<dbReference type="GO" id="GO:0016787">
    <property type="term" value="F:hydrolase activity"/>
    <property type="evidence" value="ECO:0007669"/>
    <property type="project" value="UniProtKB-KW"/>
</dbReference>
<evidence type="ECO:0000259" key="2">
    <source>
        <dbReference type="Pfam" id="PF01557"/>
    </source>
</evidence>
<evidence type="ECO:0000313" key="3">
    <source>
        <dbReference type="EMBL" id="WXA90579.1"/>
    </source>
</evidence>
<dbReference type="RefSeq" id="WP_394841193.1">
    <property type="nucleotide sequence ID" value="NZ_CP089982.1"/>
</dbReference>
<dbReference type="PANTHER" id="PTHR30143">
    <property type="entry name" value="ACID HYDRATASE"/>
    <property type="match status" value="1"/>
</dbReference>
<keyword evidence="4" id="KW-1185">Reference proteome</keyword>
<sequence>MPNTDPGALAREFLAAYESNAVVPSTPSARDDAFDLRAAYATEADFFRARLAAGRKSTGLKVGYANKAVWRALKLETLVWAHMYDDTVHFTDASSTSLRLPYYRSPKIEPEIVIKLREPVPTGVEAAADVLDKVEWLALGFEIIDCPFPDWNFKPADFVAAFGLHLALVVGPPLRVEAGNIPALAESLASFKLTLSKGEQLVEKGAGRNSLRSPALCVAELASALSRADHKPLVAGDLISTGTLTTGQAIAKGDVWRADVEGLALPSLSLRFE</sequence>
<dbReference type="InterPro" id="IPR036663">
    <property type="entry name" value="Fumarylacetoacetase_C_sf"/>
</dbReference>
<dbReference type="PANTHER" id="PTHR30143:SF0">
    <property type="entry name" value="2-KETO-4-PENTENOATE HYDRATASE"/>
    <property type="match status" value="1"/>
</dbReference>
<protein>
    <submittedName>
        <fullName evidence="3">Fumarylacetoacetate hydrolase family protein</fullName>
    </submittedName>
</protein>
<keyword evidence="1" id="KW-0456">Lyase</keyword>
<name>A0ABZ2K1F6_9BACT</name>
<accession>A0ABZ2K1F6</accession>
<evidence type="ECO:0000256" key="1">
    <source>
        <dbReference type="ARBA" id="ARBA00023239"/>
    </source>
</evidence>